<organism evidence="2 3">
    <name type="scientific">Ruegeria meonggei</name>
    <dbReference type="NCBI Taxonomy" id="1446476"/>
    <lineage>
        <taxon>Bacteria</taxon>
        <taxon>Pseudomonadati</taxon>
        <taxon>Pseudomonadota</taxon>
        <taxon>Alphaproteobacteria</taxon>
        <taxon>Rhodobacterales</taxon>
        <taxon>Roseobacteraceae</taxon>
        <taxon>Ruegeria</taxon>
    </lineage>
</organism>
<accession>A0A1X7AD38</accession>
<evidence type="ECO:0000256" key="1">
    <source>
        <dbReference type="SAM" id="MobiDB-lite"/>
    </source>
</evidence>
<dbReference type="EMBL" id="FWFP01000018">
    <property type="protein sequence ID" value="SLN76188.1"/>
    <property type="molecule type" value="Genomic_DNA"/>
</dbReference>
<keyword evidence="3" id="KW-1185">Reference proteome</keyword>
<protein>
    <submittedName>
        <fullName evidence="2">Uncharacterized protein</fullName>
    </submittedName>
</protein>
<feature type="region of interest" description="Disordered" evidence="1">
    <location>
        <begin position="90"/>
        <end position="109"/>
    </location>
</feature>
<proteinExistence type="predicted"/>
<dbReference type="Proteomes" id="UP000193778">
    <property type="component" value="Unassembled WGS sequence"/>
</dbReference>
<dbReference type="Gene3D" id="3.40.50.10610">
    <property type="entry name" value="ABC-type transport auxiliary lipoprotein component"/>
    <property type="match status" value="1"/>
</dbReference>
<reference evidence="3" key="1">
    <citation type="submission" date="2017-03" db="EMBL/GenBank/DDBJ databases">
        <authorList>
            <person name="Rodrigo-Torres L."/>
            <person name="Arahal R.D."/>
            <person name="Lucena T."/>
        </authorList>
    </citation>
    <scope>NUCLEOTIDE SEQUENCE [LARGE SCALE GENOMIC DNA]</scope>
    <source>
        <strain evidence="3">CECT 8411</strain>
    </source>
</reference>
<sequence length="109" mass="11887">MRQIGRELGVRYLLEGSVRRAGERVRVTAQLIEADSGNHIWAERYDRPVTDIFAVQDEITINVAGAISSEVCTADIRNTALRSAEGARILGAPNEGPLASLSCHPRGHH</sequence>
<dbReference type="AlphaFoldDB" id="A0A1X7AD38"/>
<gene>
    <name evidence="2" type="ORF">RUM8411_04352</name>
</gene>
<name>A0A1X7AD38_9RHOB</name>
<evidence type="ECO:0000313" key="3">
    <source>
        <dbReference type="Proteomes" id="UP000193778"/>
    </source>
</evidence>
<evidence type="ECO:0000313" key="2">
    <source>
        <dbReference type="EMBL" id="SLN76188.1"/>
    </source>
</evidence>